<feature type="domain" description="Septum formation inhibitor MinC N-terminal" evidence="9">
    <location>
        <begin position="16"/>
        <end position="88"/>
    </location>
</feature>
<evidence type="ECO:0000256" key="2">
    <source>
        <dbReference type="ARBA" id="ARBA00022618"/>
    </source>
</evidence>
<comment type="subunit">
    <text evidence="6">Interacts with MinD and FtsZ.</text>
</comment>
<dbReference type="Pfam" id="PF05209">
    <property type="entry name" value="MinC_N"/>
    <property type="match status" value="1"/>
</dbReference>
<dbReference type="GO" id="GO:1901891">
    <property type="term" value="P:regulation of cell septum assembly"/>
    <property type="evidence" value="ECO:0007669"/>
    <property type="project" value="InterPro"/>
</dbReference>
<sequence>MVVKPESEGKTPAGAVELKAAAFTLPVIHLFDTDMDGVAEQLGTKMDQAPEFFRNTPVVVDLSALPPRAGDIQFPLLVGLLRGYGMIPVGVRGGNAFQNQAAEVMELAIMGEAAISNPGQATDEPVSKPAAQAAEQAPGTIKPSSGRTSKLVTQPVRSGQRVYATGGDLSVVGPVSSGAELLADGNIHVYGPLRGRAMAGMSGDAEARIFCQALEAELVSVAGRYRVSERIPDVLKGIPVQIFLDQEILRIEKL</sequence>
<dbReference type="EMBL" id="JQ780824">
    <property type="protein sequence ID" value="AFK79041.1"/>
    <property type="molecule type" value="Genomic_DNA"/>
</dbReference>
<dbReference type="PANTHER" id="PTHR34108">
    <property type="entry name" value="SEPTUM SITE-DETERMINING PROTEIN MINC"/>
    <property type="match status" value="1"/>
</dbReference>
<comment type="function">
    <text evidence="5 6">Cell division inhibitor that blocks the formation of polar Z ring septums. Rapidly oscillates between the poles of the cell to destabilize FtsZ filaments that have formed before they mature into polar Z rings. Prevents FtsZ polymerization.</text>
</comment>
<organism evidence="10">
    <name type="scientific">Candidatus Thiosymbion oneisti</name>
    <dbReference type="NCBI Taxonomy" id="589554"/>
    <lineage>
        <taxon>Bacteria</taxon>
        <taxon>Pseudomonadati</taxon>
        <taxon>Pseudomonadota</taxon>
        <taxon>Gammaproteobacteria</taxon>
        <taxon>Chromatiales</taxon>
        <taxon>Chromatiaceae</taxon>
        <taxon>Candidatus Thiosymbion</taxon>
    </lineage>
</organism>
<dbReference type="NCBIfam" id="TIGR01222">
    <property type="entry name" value="minC"/>
    <property type="match status" value="1"/>
</dbReference>
<evidence type="ECO:0000256" key="3">
    <source>
        <dbReference type="ARBA" id="ARBA00023210"/>
    </source>
</evidence>
<evidence type="ECO:0000259" key="8">
    <source>
        <dbReference type="Pfam" id="PF03775"/>
    </source>
</evidence>
<accession>I3VI35</accession>
<evidence type="ECO:0000256" key="5">
    <source>
        <dbReference type="ARBA" id="ARBA00025606"/>
    </source>
</evidence>
<comment type="similarity">
    <text evidence="1 6">Belongs to the MinC family.</text>
</comment>
<dbReference type="GO" id="GO:0000917">
    <property type="term" value="P:division septum assembly"/>
    <property type="evidence" value="ECO:0007669"/>
    <property type="project" value="UniProtKB-KW"/>
</dbReference>
<proteinExistence type="inferred from homology"/>
<keyword evidence="4 6" id="KW-0131">Cell cycle</keyword>
<gene>
    <name evidence="6 10" type="primary">minC</name>
</gene>
<dbReference type="InterPro" id="IPR013033">
    <property type="entry name" value="MinC"/>
</dbReference>
<dbReference type="GO" id="GO:0000902">
    <property type="term" value="P:cell morphogenesis"/>
    <property type="evidence" value="ECO:0007669"/>
    <property type="project" value="InterPro"/>
</dbReference>
<dbReference type="Pfam" id="PF03775">
    <property type="entry name" value="MinC_C"/>
    <property type="match status" value="1"/>
</dbReference>
<dbReference type="GO" id="GO:0051302">
    <property type="term" value="P:regulation of cell division"/>
    <property type="evidence" value="ECO:0007669"/>
    <property type="project" value="InterPro"/>
</dbReference>
<keyword evidence="3 6" id="KW-0717">Septation</keyword>
<dbReference type="InterPro" id="IPR007874">
    <property type="entry name" value="MinC_N"/>
</dbReference>
<dbReference type="InterPro" id="IPR005526">
    <property type="entry name" value="Septum_form_inhib_MinC_C"/>
</dbReference>
<evidence type="ECO:0000313" key="10">
    <source>
        <dbReference type="EMBL" id="AFK79041.1"/>
    </source>
</evidence>
<evidence type="ECO:0000256" key="7">
    <source>
        <dbReference type="SAM" id="MobiDB-lite"/>
    </source>
</evidence>
<feature type="region of interest" description="Disordered" evidence="7">
    <location>
        <begin position="118"/>
        <end position="153"/>
    </location>
</feature>
<evidence type="ECO:0000256" key="1">
    <source>
        <dbReference type="ARBA" id="ARBA00006291"/>
    </source>
</evidence>
<dbReference type="InterPro" id="IPR036145">
    <property type="entry name" value="MinC_C_sf"/>
</dbReference>
<reference evidence="10" key="1">
    <citation type="submission" date="2012-03" db="EMBL/GenBank/DDBJ databases">
        <title>Symmetric longitudinal fission in a rod-shaped Gammaproteobacterium.</title>
        <authorList>
            <person name="Leisch N."/>
            <person name="Verheul J."/>
            <person name="Heindl N.R."/>
            <person name="Pende N."/>
            <person name="Gruber-Vodicka H.R."/>
            <person name="den Blaauwen T."/>
            <person name="Bulgheresi S."/>
        </authorList>
    </citation>
    <scope>NUCLEOTIDE SEQUENCE</scope>
</reference>
<evidence type="ECO:0000256" key="6">
    <source>
        <dbReference type="HAMAP-Rule" id="MF_00267"/>
    </source>
</evidence>
<protein>
    <recommendedName>
        <fullName evidence="6">Probable septum site-determining protein MinC</fullName>
    </recommendedName>
</protein>
<dbReference type="Gene3D" id="3.30.70.260">
    <property type="match status" value="1"/>
</dbReference>
<dbReference type="PANTHER" id="PTHR34108:SF1">
    <property type="entry name" value="SEPTUM SITE-DETERMINING PROTEIN MINC"/>
    <property type="match status" value="1"/>
</dbReference>
<dbReference type="Gene3D" id="2.160.20.70">
    <property type="match status" value="1"/>
</dbReference>
<evidence type="ECO:0000259" key="9">
    <source>
        <dbReference type="Pfam" id="PF05209"/>
    </source>
</evidence>
<evidence type="ECO:0000256" key="4">
    <source>
        <dbReference type="ARBA" id="ARBA00023306"/>
    </source>
</evidence>
<dbReference type="SUPFAM" id="SSF63848">
    <property type="entry name" value="Cell-division inhibitor MinC, C-terminal domain"/>
    <property type="match status" value="1"/>
</dbReference>
<keyword evidence="2 6" id="KW-0132">Cell division</keyword>
<feature type="compositionally biased region" description="Polar residues" evidence="7">
    <location>
        <begin position="142"/>
        <end position="153"/>
    </location>
</feature>
<feature type="domain" description="Septum formation inhibitor MinC C-terminal" evidence="8">
    <location>
        <begin position="152"/>
        <end position="252"/>
    </location>
</feature>
<dbReference type="AlphaFoldDB" id="I3VI35"/>
<name>I3VI35_9GAMM</name>
<dbReference type="HAMAP" id="MF_00267">
    <property type="entry name" value="MinC"/>
    <property type="match status" value="1"/>
</dbReference>
<dbReference type="InterPro" id="IPR016098">
    <property type="entry name" value="CAP/MinC_C"/>
</dbReference>